<dbReference type="KEGG" id="kqi:F1D05_06855"/>
<dbReference type="PANTHER" id="PTHR19328:SF13">
    <property type="entry name" value="HIPL1 PROTEIN"/>
    <property type="match status" value="1"/>
</dbReference>
<evidence type="ECO:0000256" key="2">
    <source>
        <dbReference type="SAM" id="SignalP"/>
    </source>
</evidence>
<evidence type="ECO:0000259" key="3">
    <source>
        <dbReference type="Pfam" id="PF07995"/>
    </source>
</evidence>
<dbReference type="EMBL" id="CP043661">
    <property type="protein sequence ID" value="QNE17671.1"/>
    <property type="molecule type" value="Genomic_DNA"/>
</dbReference>
<gene>
    <name evidence="4" type="ORF">F1D05_06855</name>
</gene>
<reference evidence="4 5" key="2">
    <citation type="journal article" date="2020" name="Microbiol. Resour. Announc.">
        <title>Antarctic desert soil bacteria exhibit high novel natural product potential, evaluated through long-read genome sequencing and comparative genomics.</title>
        <authorList>
            <person name="Benaud N."/>
            <person name="Edwards R.J."/>
            <person name="Amos T.G."/>
            <person name="D'Agostino P.M."/>
            <person name="Gutierrez-Chavez C."/>
            <person name="Montgomery K."/>
            <person name="Nicetic I."/>
            <person name="Ferrari B.C."/>
        </authorList>
    </citation>
    <scope>NUCLEOTIDE SEQUENCE [LARGE SCALE GENOMIC DNA]</scope>
    <source>
        <strain evidence="4 5">SPB151</strain>
    </source>
</reference>
<dbReference type="PANTHER" id="PTHR19328">
    <property type="entry name" value="HEDGEHOG-INTERACTING PROTEIN"/>
    <property type="match status" value="1"/>
</dbReference>
<feature type="region of interest" description="Disordered" evidence="1">
    <location>
        <begin position="31"/>
        <end position="54"/>
    </location>
</feature>
<dbReference type="SUPFAM" id="SSF50952">
    <property type="entry name" value="Soluble quinoprotein glucose dehydrogenase"/>
    <property type="match status" value="1"/>
</dbReference>
<evidence type="ECO:0000256" key="1">
    <source>
        <dbReference type="SAM" id="MobiDB-lite"/>
    </source>
</evidence>
<evidence type="ECO:0000313" key="5">
    <source>
        <dbReference type="Proteomes" id="UP000515563"/>
    </source>
</evidence>
<proteinExistence type="predicted"/>
<dbReference type="Gene3D" id="2.120.10.30">
    <property type="entry name" value="TolB, C-terminal domain"/>
    <property type="match status" value="1"/>
</dbReference>
<organism evidence="4 5">
    <name type="scientific">Kribbella qitaiheensis</name>
    <dbReference type="NCBI Taxonomy" id="1544730"/>
    <lineage>
        <taxon>Bacteria</taxon>
        <taxon>Bacillati</taxon>
        <taxon>Actinomycetota</taxon>
        <taxon>Actinomycetes</taxon>
        <taxon>Propionibacteriales</taxon>
        <taxon>Kribbellaceae</taxon>
        <taxon>Kribbella</taxon>
    </lineage>
</organism>
<feature type="chain" id="PRO_5039314195" evidence="2">
    <location>
        <begin position="20"/>
        <end position="377"/>
    </location>
</feature>
<feature type="signal peptide" evidence="2">
    <location>
        <begin position="1"/>
        <end position="19"/>
    </location>
</feature>
<dbReference type="Pfam" id="PF07995">
    <property type="entry name" value="GSDH"/>
    <property type="match status" value="1"/>
</dbReference>
<accession>A0A7G6WUK6</accession>
<dbReference type="AlphaFoldDB" id="A0A7G6WUK6"/>
<reference evidence="5" key="1">
    <citation type="submission" date="2019-09" db="EMBL/GenBank/DDBJ databases">
        <title>Antimicrobial potential of Antarctic Bacteria.</title>
        <authorList>
            <person name="Benaud N."/>
            <person name="Edwards R.J."/>
            <person name="Ferrari B.C."/>
        </authorList>
    </citation>
    <scope>NUCLEOTIDE SEQUENCE [LARGE SCALE GENOMIC DNA]</scope>
    <source>
        <strain evidence="5">SPB151</strain>
    </source>
</reference>
<dbReference type="Proteomes" id="UP000515563">
    <property type="component" value="Chromosome"/>
</dbReference>
<dbReference type="InterPro" id="IPR011042">
    <property type="entry name" value="6-blade_b-propeller_TolB-like"/>
</dbReference>
<feature type="domain" description="Glucose/Sorbosone dehydrogenase" evidence="3">
    <location>
        <begin position="70"/>
        <end position="360"/>
    </location>
</feature>
<dbReference type="PROSITE" id="PS51257">
    <property type="entry name" value="PROKAR_LIPOPROTEIN"/>
    <property type="match status" value="1"/>
</dbReference>
<name>A0A7G6WUK6_9ACTN</name>
<dbReference type="InterPro" id="IPR012938">
    <property type="entry name" value="Glc/Sorbosone_DH"/>
</dbReference>
<evidence type="ECO:0000313" key="4">
    <source>
        <dbReference type="EMBL" id="QNE17671.1"/>
    </source>
</evidence>
<keyword evidence="2" id="KW-0732">Signal</keyword>
<protein>
    <submittedName>
        <fullName evidence="4">PQQ-dependent sugar dehydrogenase</fullName>
    </submittedName>
</protein>
<dbReference type="InterPro" id="IPR011041">
    <property type="entry name" value="Quinoprot_gluc/sorb_DH_b-prop"/>
</dbReference>
<sequence>MVLKASGAARTAGAVVALAALLAACGDGGGDAEPSVSTASTTSGPTSPSGTAKPRAVKLTVAGTVATGVEVPWGLAFLPDKSALVAERDSGKVKLIAGDKVTEVGTVPGVDSSSEGGLLGLAVDPKYPARPYVYAYYSTGNDNRIARFTYQDGRIASPEVILDGIPMSAIHNGGRLRFGPDGFLYAGTGDGSDRPNSQNDDSLGGKILRITTEGKAAPDNPGGRLWISKGHRNVQGLAFAGSQLYAAEFGQDTWDELNAITPGANYGWPAVEGISQLDGMADPIAQWRTSDASPSGITFAQGYIFMAGLRGERLWAIPVAEGRRTGKPVAFFTKQFGRLRTVEAAPDGSLWLTTSNTDGRATPKPGDDRILRVTITH</sequence>
<feature type="compositionally biased region" description="Low complexity" evidence="1">
    <location>
        <begin position="37"/>
        <end position="52"/>
    </location>
</feature>
<keyword evidence="5" id="KW-1185">Reference proteome</keyword>